<sequence length="258" mass="26553">MRLSLRRRLQAGAAALTVTGGLLGGLATAPAASADTLPSFDFSACPALPSGADPAYAQCNVAVTTGGSMQLGSIKETISSPITLTYTTGFDPVTLEEYTIFGSFKASRFQVQPGLFGDPFVTAIYAQPQYAGGLNTDGGTLNLNLKVNVQNPLLGGKCYIGSNANPIALHLTPGTTSPPPPNTPISGTPPEVVGTNPTVLKTTVVDNAFAVPKADGCGLDLGVENWAVNLYAGLPSAAGHNTAIFNQYVAYKTYTDLP</sequence>
<dbReference type="PROSITE" id="PS51318">
    <property type="entry name" value="TAT"/>
    <property type="match status" value="1"/>
</dbReference>
<evidence type="ECO:0000313" key="3">
    <source>
        <dbReference type="Proteomes" id="UP000483004"/>
    </source>
</evidence>
<reference evidence="2 3" key="1">
    <citation type="submission" date="2019-09" db="EMBL/GenBank/DDBJ databases">
        <title>Actinomadura physcomitrii sp. nov., a novel actinomycete isolated from moss [Physcomitrium sphaericum (Ludw) Fuernr].</title>
        <authorList>
            <person name="Liu C."/>
            <person name="Zhuang X."/>
        </authorList>
    </citation>
    <scope>NUCLEOTIDE SEQUENCE [LARGE SCALE GENOMIC DNA]</scope>
    <source>
        <strain evidence="2 3">CYP1-1B</strain>
    </source>
</reference>
<evidence type="ECO:0000313" key="2">
    <source>
        <dbReference type="EMBL" id="KAB2365967.1"/>
    </source>
</evidence>
<feature type="chain" id="PRO_5039048116" description="Secreted protein" evidence="1">
    <location>
        <begin position="35"/>
        <end position="258"/>
    </location>
</feature>
<dbReference type="AlphaFoldDB" id="A0A6L3VJ21"/>
<keyword evidence="1" id="KW-0732">Signal</keyword>
<name>A0A6L3VJ21_9ACTN</name>
<dbReference type="InterPro" id="IPR006311">
    <property type="entry name" value="TAT_signal"/>
</dbReference>
<keyword evidence="3" id="KW-1185">Reference proteome</keyword>
<comment type="caution">
    <text evidence="2">The sequence shown here is derived from an EMBL/GenBank/DDBJ whole genome shotgun (WGS) entry which is preliminary data.</text>
</comment>
<dbReference type="OrthoDB" id="4461339at2"/>
<protein>
    <recommendedName>
        <fullName evidence="4">Secreted protein</fullName>
    </recommendedName>
</protein>
<evidence type="ECO:0000256" key="1">
    <source>
        <dbReference type="SAM" id="SignalP"/>
    </source>
</evidence>
<accession>A0A6L3VJ21</accession>
<feature type="signal peptide" evidence="1">
    <location>
        <begin position="1"/>
        <end position="34"/>
    </location>
</feature>
<organism evidence="2 3">
    <name type="scientific">Actinomadura montaniterrae</name>
    <dbReference type="NCBI Taxonomy" id="1803903"/>
    <lineage>
        <taxon>Bacteria</taxon>
        <taxon>Bacillati</taxon>
        <taxon>Actinomycetota</taxon>
        <taxon>Actinomycetes</taxon>
        <taxon>Streptosporangiales</taxon>
        <taxon>Thermomonosporaceae</taxon>
        <taxon>Actinomadura</taxon>
    </lineage>
</organism>
<dbReference type="RefSeq" id="WP_151545472.1">
    <property type="nucleotide sequence ID" value="NZ_WBMR01000199.1"/>
</dbReference>
<dbReference type="Proteomes" id="UP000483004">
    <property type="component" value="Unassembled WGS sequence"/>
</dbReference>
<proteinExistence type="predicted"/>
<evidence type="ECO:0008006" key="4">
    <source>
        <dbReference type="Google" id="ProtNLM"/>
    </source>
</evidence>
<gene>
    <name evidence="2" type="ORF">F9B16_39945</name>
</gene>
<dbReference type="EMBL" id="WBMR01000199">
    <property type="protein sequence ID" value="KAB2365967.1"/>
    <property type="molecule type" value="Genomic_DNA"/>
</dbReference>